<evidence type="ECO:0000256" key="2">
    <source>
        <dbReference type="SAM" id="MobiDB-lite"/>
    </source>
</evidence>
<evidence type="ECO:0000313" key="3">
    <source>
        <dbReference type="EMBL" id="CEM05296.1"/>
    </source>
</evidence>
<keyword evidence="1" id="KW-0175">Coiled coil</keyword>
<name>A0A0G4F0Z7_9ALVE</name>
<gene>
    <name evidence="3" type="ORF">Cvel_14541</name>
</gene>
<dbReference type="VEuPathDB" id="CryptoDB:Cvel_14541"/>
<evidence type="ECO:0000256" key="1">
    <source>
        <dbReference type="SAM" id="Coils"/>
    </source>
</evidence>
<dbReference type="EMBL" id="CDMZ01000042">
    <property type="protein sequence ID" value="CEM05296.1"/>
    <property type="molecule type" value="Genomic_DNA"/>
</dbReference>
<sequence>MPGLWDSEDEASSDSEDKASSDENEVEIVSEVRRAEEHPPAGCVLNAEPKERAWPGVLAFQEAFVQRQLSQRQAKLHSVSFVIQKERIDTLVSTEALADLQRTAAATGMPVTELVRRWDHQRKQEFLSKSVEYFLDVQAYKKSLPCLMSQNQNREVISKANMERERIENKKKIWAVEYLYTRSQEIVDKAKEELNESEEVLRAVERLSRQIALCQSEEENSQSEEGIEEIVKIAQRDGSQPEDDIAEPENGDALYLSAVDIVAETWEDEMADIESSSAPLNPSDIPEIPRSATDCFEFSPNRTRLLQAAKPREWGDDIKKFVREQAELHKRDLKKIFIALEKKRLQQQREDDRRPGDQVNLTYVHQGIFGR</sequence>
<feature type="region of interest" description="Disordered" evidence="2">
    <location>
        <begin position="1"/>
        <end position="38"/>
    </location>
</feature>
<protein>
    <submittedName>
        <fullName evidence="3">Uncharacterized protein</fullName>
    </submittedName>
</protein>
<feature type="compositionally biased region" description="Acidic residues" evidence="2">
    <location>
        <begin position="1"/>
        <end position="14"/>
    </location>
</feature>
<accession>A0A0G4F0Z7</accession>
<reference evidence="3" key="1">
    <citation type="submission" date="2014-11" db="EMBL/GenBank/DDBJ databases">
        <authorList>
            <person name="Otto D Thomas"/>
            <person name="Naeem Raeece"/>
        </authorList>
    </citation>
    <scope>NUCLEOTIDE SEQUENCE</scope>
</reference>
<feature type="coiled-coil region" evidence="1">
    <location>
        <begin position="180"/>
        <end position="224"/>
    </location>
</feature>
<proteinExistence type="predicted"/>
<dbReference type="AlphaFoldDB" id="A0A0G4F0Z7"/>
<organism evidence="3">
    <name type="scientific">Chromera velia CCMP2878</name>
    <dbReference type="NCBI Taxonomy" id="1169474"/>
    <lineage>
        <taxon>Eukaryota</taxon>
        <taxon>Sar</taxon>
        <taxon>Alveolata</taxon>
        <taxon>Colpodellida</taxon>
        <taxon>Chromeraceae</taxon>
        <taxon>Chromera</taxon>
    </lineage>
</organism>